<dbReference type="EMBL" id="CAJPIJ010000143">
    <property type="protein sequence ID" value="CAG1987996.1"/>
    <property type="molecule type" value="Genomic_DNA"/>
</dbReference>
<name>A0A9N8WSB4_GIBZA</name>
<dbReference type="PANTHER" id="PTHR33112:SF16">
    <property type="entry name" value="HETEROKARYON INCOMPATIBILITY DOMAIN-CONTAINING PROTEIN"/>
    <property type="match status" value="1"/>
</dbReference>
<evidence type="ECO:0000259" key="2">
    <source>
        <dbReference type="Pfam" id="PF06985"/>
    </source>
</evidence>
<evidence type="ECO:0000313" key="3">
    <source>
        <dbReference type="EMBL" id="CAG1987996.1"/>
    </source>
</evidence>
<dbReference type="Pfam" id="PF06985">
    <property type="entry name" value="HET"/>
    <property type="match status" value="1"/>
</dbReference>
<dbReference type="AlphaFoldDB" id="A0A9N8WSB4"/>
<dbReference type="Proteomes" id="UP000746612">
    <property type="component" value="Unassembled WGS sequence"/>
</dbReference>
<feature type="region of interest" description="Disordered" evidence="1">
    <location>
        <begin position="38"/>
        <end position="57"/>
    </location>
</feature>
<evidence type="ECO:0000256" key="1">
    <source>
        <dbReference type="SAM" id="MobiDB-lite"/>
    </source>
</evidence>
<feature type="domain" description="Heterokaryon incompatibility" evidence="2">
    <location>
        <begin position="200"/>
        <end position="355"/>
    </location>
</feature>
<accession>A0A9N8WSB4</accession>
<organism evidence="3 4">
    <name type="scientific">Gibberella zeae</name>
    <name type="common">Wheat head blight fungus</name>
    <name type="synonym">Fusarium graminearum</name>
    <dbReference type="NCBI Taxonomy" id="5518"/>
    <lineage>
        <taxon>Eukaryota</taxon>
        <taxon>Fungi</taxon>
        <taxon>Dikarya</taxon>
        <taxon>Ascomycota</taxon>
        <taxon>Pezizomycotina</taxon>
        <taxon>Sordariomycetes</taxon>
        <taxon>Hypocreomycetidae</taxon>
        <taxon>Hypocreales</taxon>
        <taxon>Nectriaceae</taxon>
        <taxon>Fusarium</taxon>
    </lineage>
</organism>
<comment type="caution">
    <text evidence="3">The sequence shown here is derived from an EMBL/GenBank/DDBJ whole genome shotgun (WGS) entry which is preliminary data.</text>
</comment>
<gene>
    <name evidence="3" type="ORF">MDCFG202_LOCUS300943</name>
</gene>
<sequence>MDPDTLTRLVAKARSYGLHSCSYCQAVLIGLTTLALPDRTDNNPESRDGNEPKWGSPDSPFYHKLRLCKFEFSQEIVDEAQLKCPLFKVRKQSPRRDHDGTRHLSTPYVTIRLKPFVCVVSTTNLEFDIRLPKDPGTSGTLIHPRIKSDRTFFRARQLMTKCLSEHGGCKQTGLAPSRLLDVTLDKTRLVDTGSIKNPVWAALSYCWGGPQKSQTTYLNVHDRYREVLLEDLPLTIRDAVYVCREIDIPYLWVDSICIIQEDKNHNNGIGESDKDEELRKMAGIYSGAVLTIAASCASSADRGFLQDRQAYIPAIALPVCFNGTYDIAQLVPGPYDIMDWLEIEPIERRAWTLQEQLLSSRMLSFTEFAMEWHCKSEHCGISVDENHRLSIAAGWLDDYPVGDWIWLVMEYTYRDLSNLEDRPIAIAAVAQDLVARRPDLAASDYAAGLWKPNLLGELTWFTVTGDSKRDTLPRLQGPSWSWISIPEIIRYTEPRFYIEPTASVLSVDIDLANSDFVYGAVKSGRLRLKGLISRQTHRMLPPWQRAKRTNCACQVLSSDRLKTPSINVFLFELGTEHDPMEGERKVGLALQSTGEPGEFVRVGSYMEVVDKTCGGLCASCREGVTQEEKIIEII</sequence>
<reference evidence="3" key="1">
    <citation type="submission" date="2021-03" db="EMBL/GenBank/DDBJ databases">
        <authorList>
            <person name="Alouane T."/>
            <person name="Langin T."/>
            <person name="Bonhomme L."/>
        </authorList>
    </citation>
    <scope>NUCLEOTIDE SEQUENCE</scope>
    <source>
        <strain evidence="3">MDC_Fg202</strain>
    </source>
</reference>
<feature type="compositionally biased region" description="Basic and acidic residues" evidence="1">
    <location>
        <begin position="38"/>
        <end position="51"/>
    </location>
</feature>
<dbReference type="InterPro" id="IPR010730">
    <property type="entry name" value="HET"/>
</dbReference>
<dbReference type="OrthoDB" id="5125733at2759"/>
<protein>
    <recommendedName>
        <fullName evidence="2">Heterokaryon incompatibility domain-containing protein</fullName>
    </recommendedName>
</protein>
<evidence type="ECO:0000313" key="4">
    <source>
        <dbReference type="Proteomes" id="UP000746612"/>
    </source>
</evidence>
<dbReference type="PANTHER" id="PTHR33112">
    <property type="entry name" value="DOMAIN PROTEIN, PUTATIVE-RELATED"/>
    <property type="match status" value="1"/>
</dbReference>
<proteinExistence type="predicted"/>